<dbReference type="AlphaFoldDB" id="A0A9P3USR1"/>
<dbReference type="OrthoDB" id="2745898at2759"/>
<organism evidence="1 2">
    <name type="scientific">Lyophyllum shimeji</name>
    <name type="common">Hon-shimeji</name>
    <name type="synonym">Tricholoma shimeji</name>
    <dbReference type="NCBI Taxonomy" id="47721"/>
    <lineage>
        <taxon>Eukaryota</taxon>
        <taxon>Fungi</taxon>
        <taxon>Dikarya</taxon>
        <taxon>Basidiomycota</taxon>
        <taxon>Agaricomycotina</taxon>
        <taxon>Agaricomycetes</taxon>
        <taxon>Agaricomycetidae</taxon>
        <taxon>Agaricales</taxon>
        <taxon>Tricholomatineae</taxon>
        <taxon>Lyophyllaceae</taxon>
        <taxon>Lyophyllum</taxon>
    </lineage>
</organism>
<sequence length="634" mass="69949">MLSNISTLILDQLSGGQWNSLTPAVKIALLHILRSPQTQGVVLGNVVLPENYPRSASDMVELGVASGHPIGPAAEPDLLQTSTPGLDDVHNLHFPCVDSSSGARRLRRALAHPKSSISLAGLRIFIGSHAGDVNLTVILNFQKIFDLARESLKDVRISLPLGNHVELARLPRLIMQFMLAAVTRTSLVNFFTRKMPRNASKTDSVVEIQSPGKFTVLMDLGRSNHNVIIHRSPELVNAELIGYVMKNSCSKRGRHPRLPMSWVTSVAGTSAFPPEVLETIIGKFTDDPSTLRACSIVCSAFRVPSQRSLHSSVSIRLDNWRRDHNIAQAHFFATNTRIAEYAKTLRILIVHGGTTCVDWHTLYHLLPSIQGLSLDSHDQEKWSGLTRELKLSILCIMRSRKMRELALNGTVAFPENLLHGIPGLVHLKISSHHALGPVDSEISCEALPNTSNILTLHIGSSLVAEALVRAHHSNSTISLTTLNALAYTHFNDMGNDASSLQSILDLSALSLKNVSINLKTEMWLEPPAPLSLQRLANLRQLSLSINSKSVLDVAWGYRWICSTLETIPEHNHLAEVKLCISYRLSQFAEDVTWACLDGLLARPRHATDLRRYERCVSLLSETTAARLQGTSEHR</sequence>
<evidence type="ECO:0000313" key="2">
    <source>
        <dbReference type="Proteomes" id="UP001063166"/>
    </source>
</evidence>
<accession>A0A9P3USR1</accession>
<evidence type="ECO:0000313" key="1">
    <source>
        <dbReference type="EMBL" id="GLB42775.1"/>
    </source>
</evidence>
<dbReference type="Proteomes" id="UP001063166">
    <property type="component" value="Unassembled WGS sequence"/>
</dbReference>
<dbReference type="EMBL" id="BRPK01000012">
    <property type="protein sequence ID" value="GLB42775.1"/>
    <property type="molecule type" value="Genomic_DNA"/>
</dbReference>
<dbReference type="SUPFAM" id="SSF52047">
    <property type="entry name" value="RNI-like"/>
    <property type="match status" value="1"/>
</dbReference>
<protein>
    <submittedName>
        <fullName evidence="1">Uncharacterized protein</fullName>
    </submittedName>
</protein>
<reference evidence="1" key="1">
    <citation type="submission" date="2022-07" db="EMBL/GenBank/DDBJ databases">
        <title>The genome of Lyophyllum shimeji provides insight into the initial evolution of ectomycorrhizal fungal genome.</title>
        <authorList>
            <person name="Kobayashi Y."/>
            <person name="Shibata T."/>
            <person name="Hirakawa H."/>
            <person name="Shigenobu S."/>
            <person name="Nishiyama T."/>
            <person name="Yamada A."/>
            <person name="Hasebe M."/>
            <person name="Kawaguchi M."/>
        </authorList>
    </citation>
    <scope>NUCLEOTIDE SEQUENCE</scope>
    <source>
        <strain evidence="1">AT787</strain>
    </source>
</reference>
<proteinExistence type="predicted"/>
<gene>
    <name evidence="1" type="ORF">LshimejAT787_1202240</name>
</gene>
<name>A0A9P3USR1_LYOSH</name>
<keyword evidence="2" id="KW-1185">Reference proteome</keyword>
<comment type="caution">
    <text evidence="1">The sequence shown here is derived from an EMBL/GenBank/DDBJ whole genome shotgun (WGS) entry which is preliminary data.</text>
</comment>